<evidence type="ECO:0000313" key="3">
    <source>
        <dbReference type="Proteomes" id="UP000584374"/>
    </source>
</evidence>
<accession>A0A840Q2V1</accession>
<reference evidence="2 3" key="1">
    <citation type="submission" date="2020-08" db="EMBL/GenBank/DDBJ databases">
        <title>Sequencing the genomes of 1000 actinobacteria strains.</title>
        <authorList>
            <person name="Klenk H.-P."/>
        </authorList>
    </citation>
    <scope>NUCLEOTIDE SEQUENCE [LARGE SCALE GENOMIC DNA]</scope>
    <source>
        <strain evidence="2 3">DSM 45584</strain>
    </source>
</reference>
<dbReference type="EMBL" id="JACHIW010000001">
    <property type="protein sequence ID" value="MBB5154804.1"/>
    <property type="molecule type" value="Genomic_DNA"/>
</dbReference>
<proteinExistence type="predicted"/>
<organism evidence="2 3">
    <name type="scientific">Saccharopolyspora phatthalungensis</name>
    <dbReference type="NCBI Taxonomy" id="664693"/>
    <lineage>
        <taxon>Bacteria</taxon>
        <taxon>Bacillati</taxon>
        <taxon>Actinomycetota</taxon>
        <taxon>Actinomycetes</taxon>
        <taxon>Pseudonocardiales</taxon>
        <taxon>Pseudonocardiaceae</taxon>
        <taxon>Saccharopolyspora</taxon>
    </lineage>
</organism>
<evidence type="ECO:0000313" key="2">
    <source>
        <dbReference type="EMBL" id="MBB5154804.1"/>
    </source>
</evidence>
<dbReference type="AlphaFoldDB" id="A0A840Q2V1"/>
<sequence length="49" mass="5416">MCGIDGLHAGQRKHGEDHDSEDEPDSDEPYYHGDNDGTHVTMVSQISTM</sequence>
<feature type="compositionally biased region" description="Acidic residues" evidence="1">
    <location>
        <begin position="18"/>
        <end position="28"/>
    </location>
</feature>
<evidence type="ECO:0000256" key="1">
    <source>
        <dbReference type="SAM" id="MobiDB-lite"/>
    </source>
</evidence>
<name>A0A840Q2V1_9PSEU</name>
<comment type="caution">
    <text evidence="2">The sequence shown here is derived from an EMBL/GenBank/DDBJ whole genome shotgun (WGS) entry which is preliminary data.</text>
</comment>
<dbReference type="Proteomes" id="UP000584374">
    <property type="component" value="Unassembled WGS sequence"/>
</dbReference>
<dbReference type="RefSeq" id="WP_184726263.1">
    <property type="nucleotide sequence ID" value="NZ_JACHIW010000001.1"/>
</dbReference>
<keyword evidence="3" id="KW-1185">Reference proteome</keyword>
<protein>
    <submittedName>
        <fullName evidence="2">Uncharacterized protein</fullName>
    </submittedName>
</protein>
<gene>
    <name evidence="2" type="ORF">BJ970_002338</name>
</gene>
<feature type="region of interest" description="Disordered" evidence="1">
    <location>
        <begin position="1"/>
        <end position="49"/>
    </location>
</feature>